<protein>
    <recommendedName>
        <fullName evidence="11">NB-ARC domain-containing protein</fullName>
    </recommendedName>
</protein>
<dbReference type="OMA" id="IMIMTRS"/>
<dbReference type="InParanoid" id="A0A068UXF2"/>
<dbReference type="Gene3D" id="1.20.5.4130">
    <property type="match status" value="1"/>
</dbReference>
<dbReference type="InterPro" id="IPR041118">
    <property type="entry name" value="Rx_N"/>
</dbReference>
<evidence type="ECO:0000313" key="10">
    <source>
        <dbReference type="Proteomes" id="UP000295252"/>
    </source>
</evidence>
<keyword evidence="10" id="KW-1185">Reference proteome</keyword>
<gene>
    <name evidence="9" type="ORF">GSCOC_T00037650001</name>
</gene>
<dbReference type="InterPro" id="IPR038005">
    <property type="entry name" value="RX-like_CC"/>
</dbReference>
<evidence type="ECO:0000259" key="8">
    <source>
        <dbReference type="Pfam" id="PF18052"/>
    </source>
</evidence>
<dbReference type="Gramene" id="CDP12944">
    <property type="protein sequence ID" value="CDP12944"/>
    <property type="gene ID" value="GSCOC_T00037650001"/>
</dbReference>
<sequence>MKAFLKVAEAKEDDDPRYGWLQEWIKQVREAAYDIEDVLDEFVLRFAGYRHHGFYLIRQLNKDLDKSVPQLIESMTTAELKEFVKDFLRRAGRYAIVFDDVWDVEFWNEIKFALPEGNYGNRVMLTTRNADVAPASCTKSQDYVYKMEPLSIEDSWTLFCNKIFKRNRCPAHLTDVAKAILDNVRGCLWRLLRSVGSWLQRTRAE</sequence>
<dbReference type="GO" id="GO:0006952">
    <property type="term" value="P:defense response"/>
    <property type="evidence" value="ECO:0007669"/>
    <property type="project" value="UniProtKB-KW"/>
</dbReference>
<dbReference type="InterPro" id="IPR002182">
    <property type="entry name" value="NB-ARC"/>
</dbReference>
<feature type="domain" description="NB-ARC" evidence="7">
    <location>
        <begin position="56"/>
        <end position="167"/>
    </location>
</feature>
<keyword evidence="2" id="KW-0433">Leucine-rich repeat</keyword>
<dbReference type="GO" id="GO:0005524">
    <property type="term" value="F:ATP binding"/>
    <property type="evidence" value="ECO:0007669"/>
    <property type="project" value="UniProtKB-KW"/>
</dbReference>
<dbReference type="PhylomeDB" id="A0A068UXF2"/>
<keyword evidence="4" id="KW-0547">Nucleotide-binding</keyword>
<evidence type="ECO:0008006" key="11">
    <source>
        <dbReference type="Google" id="ProtNLM"/>
    </source>
</evidence>
<organism evidence="9 10">
    <name type="scientific">Coffea canephora</name>
    <name type="common">Robusta coffee</name>
    <dbReference type="NCBI Taxonomy" id="49390"/>
    <lineage>
        <taxon>Eukaryota</taxon>
        <taxon>Viridiplantae</taxon>
        <taxon>Streptophyta</taxon>
        <taxon>Embryophyta</taxon>
        <taxon>Tracheophyta</taxon>
        <taxon>Spermatophyta</taxon>
        <taxon>Magnoliopsida</taxon>
        <taxon>eudicotyledons</taxon>
        <taxon>Gunneridae</taxon>
        <taxon>Pentapetalae</taxon>
        <taxon>asterids</taxon>
        <taxon>lamiids</taxon>
        <taxon>Gentianales</taxon>
        <taxon>Rubiaceae</taxon>
        <taxon>Ixoroideae</taxon>
        <taxon>Gardenieae complex</taxon>
        <taxon>Bertiereae - Coffeeae clade</taxon>
        <taxon>Coffeeae</taxon>
        <taxon>Coffea</taxon>
    </lineage>
</organism>
<dbReference type="AlphaFoldDB" id="A0A068UXF2"/>
<proteinExistence type="inferred from homology"/>
<evidence type="ECO:0000259" key="7">
    <source>
        <dbReference type="Pfam" id="PF00931"/>
    </source>
</evidence>
<keyword evidence="3" id="KW-0677">Repeat</keyword>
<keyword evidence="5" id="KW-0611">Plant defense</keyword>
<dbReference type="EMBL" id="HG739156">
    <property type="protein sequence ID" value="CDP12944.1"/>
    <property type="molecule type" value="Genomic_DNA"/>
</dbReference>
<dbReference type="STRING" id="49390.A0A068UXF2"/>
<dbReference type="SUPFAM" id="SSF52540">
    <property type="entry name" value="P-loop containing nucleoside triphosphate hydrolases"/>
    <property type="match status" value="1"/>
</dbReference>
<dbReference type="Proteomes" id="UP000295252">
    <property type="component" value="Chromosome X"/>
</dbReference>
<name>A0A068UXF2_COFCA</name>
<accession>A0A068UXF2</accession>
<evidence type="ECO:0000256" key="6">
    <source>
        <dbReference type="ARBA" id="ARBA00022840"/>
    </source>
</evidence>
<dbReference type="Pfam" id="PF00931">
    <property type="entry name" value="NB-ARC"/>
    <property type="match status" value="1"/>
</dbReference>
<evidence type="ECO:0000256" key="5">
    <source>
        <dbReference type="ARBA" id="ARBA00022821"/>
    </source>
</evidence>
<dbReference type="Pfam" id="PF18052">
    <property type="entry name" value="Rx_N"/>
    <property type="match status" value="1"/>
</dbReference>
<evidence type="ECO:0000256" key="1">
    <source>
        <dbReference type="ARBA" id="ARBA00008894"/>
    </source>
</evidence>
<evidence type="ECO:0000256" key="4">
    <source>
        <dbReference type="ARBA" id="ARBA00022741"/>
    </source>
</evidence>
<evidence type="ECO:0000256" key="2">
    <source>
        <dbReference type="ARBA" id="ARBA00022614"/>
    </source>
</evidence>
<dbReference type="PANTHER" id="PTHR36766">
    <property type="entry name" value="PLANT BROAD-SPECTRUM MILDEW RESISTANCE PROTEIN RPW8"/>
    <property type="match status" value="1"/>
</dbReference>
<comment type="similarity">
    <text evidence="1">Belongs to the disease resistance NB-LRR family.</text>
</comment>
<reference evidence="10" key="1">
    <citation type="journal article" date="2014" name="Science">
        <title>The coffee genome provides insight into the convergent evolution of caffeine biosynthesis.</title>
        <authorList>
            <person name="Denoeud F."/>
            <person name="Carretero-Paulet L."/>
            <person name="Dereeper A."/>
            <person name="Droc G."/>
            <person name="Guyot R."/>
            <person name="Pietrella M."/>
            <person name="Zheng C."/>
            <person name="Alberti A."/>
            <person name="Anthony F."/>
            <person name="Aprea G."/>
            <person name="Aury J.M."/>
            <person name="Bento P."/>
            <person name="Bernard M."/>
            <person name="Bocs S."/>
            <person name="Campa C."/>
            <person name="Cenci A."/>
            <person name="Combes M.C."/>
            <person name="Crouzillat D."/>
            <person name="Da Silva C."/>
            <person name="Daddiego L."/>
            <person name="De Bellis F."/>
            <person name="Dussert S."/>
            <person name="Garsmeur O."/>
            <person name="Gayraud T."/>
            <person name="Guignon V."/>
            <person name="Jahn K."/>
            <person name="Jamilloux V."/>
            <person name="Joet T."/>
            <person name="Labadie K."/>
            <person name="Lan T."/>
            <person name="Leclercq J."/>
            <person name="Lepelley M."/>
            <person name="Leroy T."/>
            <person name="Li L.T."/>
            <person name="Librado P."/>
            <person name="Lopez L."/>
            <person name="Munoz A."/>
            <person name="Noel B."/>
            <person name="Pallavicini A."/>
            <person name="Perrotta G."/>
            <person name="Poncet V."/>
            <person name="Pot D."/>
            <person name="Priyono X."/>
            <person name="Rigoreau M."/>
            <person name="Rouard M."/>
            <person name="Rozas J."/>
            <person name="Tranchant-Dubreuil C."/>
            <person name="VanBuren R."/>
            <person name="Zhang Q."/>
            <person name="Andrade A.C."/>
            <person name="Argout X."/>
            <person name="Bertrand B."/>
            <person name="de Kochko A."/>
            <person name="Graziosi G."/>
            <person name="Henry R.J."/>
            <person name="Jayarama X."/>
            <person name="Ming R."/>
            <person name="Nagai C."/>
            <person name="Rounsley S."/>
            <person name="Sankoff D."/>
            <person name="Giuliano G."/>
            <person name="Albert V.A."/>
            <person name="Wincker P."/>
            <person name="Lashermes P."/>
        </authorList>
    </citation>
    <scope>NUCLEOTIDE SEQUENCE [LARGE SCALE GENOMIC DNA]</scope>
    <source>
        <strain evidence="10">cv. DH200-94</strain>
    </source>
</reference>
<evidence type="ECO:0000256" key="3">
    <source>
        <dbReference type="ARBA" id="ARBA00022737"/>
    </source>
</evidence>
<feature type="domain" description="Disease resistance N-terminal" evidence="8">
    <location>
        <begin position="1"/>
        <end position="48"/>
    </location>
</feature>
<dbReference type="GO" id="GO:0043531">
    <property type="term" value="F:ADP binding"/>
    <property type="evidence" value="ECO:0007669"/>
    <property type="project" value="InterPro"/>
</dbReference>
<keyword evidence="6" id="KW-0067">ATP-binding</keyword>
<dbReference type="PANTHER" id="PTHR36766:SF63">
    <property type="entry name" value="NB-ARC DOMAIN-CONTAINING PROTEIN"/>
    <property type="match status" value="1"/>
</dbReference>
<dbReference type="InterPro" id="IPR027417">
    <property type="entry name" value="P-loop_NTPase"/>
</dbReference>
<dbReference type="CDD" id="cd14798">
    <property type="entry name" value="RX-CC_like"/>
    <property type="match status" value="1"/>
</dbReference>
<evidence type="ECO:0000313" key="9">
    <source>
        <dbReference type="EMBL" id="CDP12944.1"/>
    </source>
</evidence>